<dbReference type="InterPro" id="IPR010879">
    <property type="entry name" value="DUF1508"/>
</dbReference>
<dbReference type="Proteomes" id="UP000199385">
    <property type="component" value="Chromosome I"/>
</dbReference>
<dbReference type="Pfam" id="PF07411">
    <property type="entry name" value="DUF1508"/>
    <property type="match status" value="1"/>
</dbReference>
<dbReference type="OrthoDB" id="3387979at2"/>
<dbReference type="Gene3D" id="2.30.29.80">
    <property type="match status" value="1"/>
</dbReference>
<name>A0A1A8Z7N7_9ACTN</name>
<dbReference type="STRING" id="261654.GA0070611_1060"/>
<dbReference type="RefSeq" id="WP_157740208.1">
    <property type="nucleotide sequence ID" value="NZ_LT594323.1"/>
</dbReference>
<organism evidence="3 4">
    <name type="scientific">Micromonospora auratinigra</name>
    <dbReference type="NCBI Taxonomy" id="261654"/>
    <lineage>
        <taxon>Bacteria</taxon>
        <taxon>Bacillati</taxon>
        <taxon>Actinomycetota</taxon>
        <taxon>Actinomycetes</taxon>
        <taxon>Micromonosporales</taxon>
        <taxon>Micromonosporaceae</taxon>
        <taxon>Micromonospora</taxon>
    </lineage>
</organism>
<keyword evidence="4" id="KW-1185">Reference proteome</keyword>
<evidence type="ECO:0000259" key="2">
    <source>
        <dbReference type="Pfam" id="PF07411"/>
    </source>
</evidence>
<feature type="domain" description="DUF1508" evidence="2">
    <location>
        <begin position="10"/>
        <end position="55"/>
    </location>
</feature>
<protein>
    <submittedName>
        <fullName evidence="3">Uncharacterized conserved protein YegP, UPF0339 family</fullName>
    </submittedName>
</protein>
<feature type="region of interest" description="Disordered" evidence="1">
    <location>
        <begin position="53"/>
        <end position="87"/>
    </location>
</feature>
<evidence type="ECO:0000313" key="4">
    <source>
        <dbReference type="Proteomes" id="UP000199385"/>
    </source>
</evidence>
<dbReference type="EMBL" id="LT594323">
    <property type="protein sequence ID" value="SBT39880.1"/>
    <property type="molecule type" value="Genomic_DNA"/>
</dbReference>
<dbReference type="PATRIC" id="fig|261654.4.peg.1087"/>
<accession>A0A1A8Z7N7</accession>
<evidence type="ECO:0000256" key="1">
    <source>
        <dbReference type="SAM" id="MobiDB-lite"/>
    </source>
</evidence>
<sequence>MKFLIDTTEDGGYGFTMVADDGQLLATGQGCSDKAALLARVAGIMHGAGAAAIEDRTEPGPVPESSVVPLSGEPDMARLGRSDLPPI</sequence>
<dbReference type="SUPFAM" id="SSF160113">
    <property type="entry name" value="YegP-like"/>
    <property type="match status" value="1"/>
</dbReference>
<evidence type="ECO:0000313" key="3">
    <source>
        <dbReference type="EMBL" id="SBT39880.1"/>
    </source>
</evidence>
<feature type="compositionally biased region" description="Low complexity" evidence="1">
    <location>
        <begin position="63"/>
        <end position="74"/>
    </location>
</feature>
<proteinExistence type="predicted"/>
<reference evidence="4" key="1">
    <citation type="submission" date="2016-06" db="EMBL/GenBank/DDBJ databases">
        <authorList>
            <person name="Varghese N."/>
            <person name="Submissions Spin"/>
        </authorList>
    </citation>
    <scope>NUCLEOTIDE SEQUENCE [LARGE SCALE GENOMIC DNA]</scope>
    <source>
        <strain evidence="4">DSM 44815</strain>
    </source>
</reference>
<gene>
    <name evidence="3" type="ORF">GA0070611_1060</name>
</gene>
<dbReference type="InterPro" id="IPR036913">
    <property type="entry name" value="YegP-like_sf"/>
</dbReference>
<dbReference type="AlphaFoldDB" id="A0A1A8Z7N7"/>